<dbReference type="AlphaFoldDB" id="A0A2X0IMU7"/>
<feature type="domain" description="HTH araC/xylS-type" evidence="4">
    <location>
        <begin position="230"/>
        <end position="318"/>
    </location>
</feature>
<dbReference type="Gene3D" id="1.10.10.60">
    <property type="entry name" value="Homeodomain-like"/>
    <property type="match status" value="1"/>
</dbReference>
<evidence type="ECO:0000256" key="2">
    <source>
        <dbReference type="ARBA" id="ARBA00023125"/>
    </source>
</evidence>
<dbReference type="PANTHER" id="PTHR47894:SF4">
    <property type="entry name" value="HTH-TYPE TRANSCRIPTIONAL REGULATOR GADX"/>
    <property type="match status" value="1"/>
</dbReference>
<protein>
    <recommendedName>
        <fullName evidence="4">HTH araC/xylS-type domain-containing protein</fullName>
    </recommendedName>
</protein>
<evidence type="ECO:0000256" key="3">
    <source>
        <dbReference type="ARBA" id="ARBA00023163"/>
    </source>
</evidence>
<dbReference type="EMBL" id="QKYN01000027">
    <property type="protein sequence ID" value="RAG86492.1"/>
    <property type="molecule type" value="Genomic_DNA"/>
</dbReference>
<dbReference type="PRINTS" id="PR00032">
    <property type="entry name" value="HTHARAC"/>
</dbReference>
<dbReference type="InterPro" id="IPR018060">
    <property type="entry name" value="HTH_AraC"/>
</dbReference>
<gene>
    <name evidence="5" type="ORF">DN069_06700</name>
</gene>
<dbReference type="InterPro" id="IPR009057">
    <property type="entry name" value="Homeodomain-like_sf"/>
</dbReference>
<keyword evidence="3" id="KW-0804">Transcription</keyword>
<keyword evidence="1" id="KW-0805">Transcription regulation</keyword>
<dbReference type="InterPro" id="IPR020449">
    <property type="entry name" value="Tscrpt_reg_AraC-type_HTH"/>
</dbReference>
<dbReference type="PROSITE" id="PS01124">
    <property type="entry name" value="HTH_ARAC_FAMILY_2"/>
    <property type="match status" value="1"/>
</dbReference>
<name>A0A2X0IMU7_9ACTN</name>
<dbReference type="SUPFAM" id="SSF46689">
    <property type="entry name" value="Homeodomain-like"/>
    <property type="match status" value="1"/>
</dbReference>
<dbReference type="GO" id="GO:0003700">
    <property type="term" value="F:DNA-binding transcription factor activity"/>
    <property type="evidence" value="ECO:0007669"/>
    <property type="project" value="InterPro"/>
</dbReference>
<sequence>MSRCSDSYEGIRCPVSANHLPSDADPIAAQVLAFGAAHGVDAVSPDQTWELLERTGVPHPGLEFAAWTDTMAFGGLLGPVIVNSPDVRTLVEDLCRFHPMFDRDRIVVARRPTGVSVSVLSAEGGPSHPDTVDAVFALLCRTVRRLAGHQAAPSEVRFRRPTPGDAGVYDALFGRVVFAAPGDVCFFGETALSAPIVQADPVVRSMLWPYAERRATHREVSWAAAVGKLLADGGAELTDVARALAVSTRTLQSRLEAEGTSFAALADSVRRERALGMIAMPDLPVTVIAARLGFATPSAFTRAFRRWTGMSPSRYRQQPDAP</sequence>
<organism evidence="5 6">
    <name type="scientific">Streptacidiphilus pinicola</name>
    <dbReference type="NCBI Taxonomy" id="2219663"/>
    <lineage>
        <taxon>Bacteria</taxon>
        <taxon>Bacillati</taxon>
        <taxon>Actinomycetota</taxon>
        <taxon>Actinomycetes</taxon>
        <taxon>Kitasatosporales</taxon>
        <taxon>Streptomycetaceae</taxon>
        <taxon>Streptacidiphilus</taxon>
    </lineage>
</organism>
<proteinExistence type="predicted"/>
<keyword evidence="2" id="KW-0238">DNA-binding</keyword>
<dbReference type="GO" id="GO:0000976">
    <property type="term" value="F:transcription cis-regulatory region binding"/>
    <property type="evidence" value="ECO:0007669"/>
    <property type="project" value="TreeGrafter"/>
</dbReference>
<comment type="caution">
    <text evidence="5">The sequence shown here is derived from an EMBL/GenBank/DDBJ whole genome shotgun (WGS) entry which is preliminary data.</text>
</comment>
<dbReference type="PANTHER" id="PTHR47894">
    <property type="entry name" value="HTH-TYPE TRANSCRIPTIONAL REGULATOR GADX"/>
    <property type="match status" value="1"/>
</dbReference>
<dbReference type="InterPro" id="IPR032687">
    <property type="entry name" value="AraC-type_N"/>
</dbReference>
<evidence type="ECO:0000259" key="4">
    <source>
        <dbReference type="PROSITE" id="PS01124"/>
    </source>
</evidence>
<accession>A0A2X0IMU7</accession>
<evidence type="ECO:0000256" key="1">
    <source>
        <dbReference type="ARBA" id="ARBA00023015"/>
    </source>
</evidence>
<dbReference type="Proteomes" id="UP000248889">
    <property type="component" value="Unassembled WGS sequence"/>
</dbReference>
<dbReference type="SMART" id="SM00342">
    <property type="entry name" value="HTH_ARAC"/>
    <property type="match status" value="1"/>
</dbReference>
<keyword evidence="6" id="KW-1185">Reference proteome</keyword>
<evidence type="ECO:0000313" key="5">
    <source>
        <dbReference type="EMBL" id="RAG86492.1"/>
    </source>
</evidence>
<dbReference type="Pfam" id="PF12625">
    <property type="entry name" value="Arabinose_bd"/>
    <property type="match status" value="1"/>
</dbReference>
<dbReference type="Pfam" id="PF12833">
    <property type="entry name" value="HTH_18"/>
    <property type="match status" value="1"/>
</dbReference>
<evidence type="ECO:0000313" key="6">
    <source>
        <dbReference type="Proteomes" id="UP000248889"/>
    </source>
</evidence>
<reference evidence="5 6" key="1">
    <citation type="submission" date="2018-06" db="EMBL/GenBank/DDBJ databases">
        <title>Streptacidiphilus pinicola sp. nov., isolated from pine grove soil.</title>
        <authorList>
            <person name="Roh S.G."/>
            <person name="Park S."/>
            <person name="Kim M.-K."/>
            <person name="Yun B.-R."/>
            <person name="Park J."/>
            <person name="Kim M.J."/>
            <person name="Kim Y.S."/>
            <person name="Kim S.B."/>
        </authorList>
    </citation>
    <scope>NUCLEOTIDE SEQUENCE [LARGE SCALE GENOMIC DNA]</scope>
    <source>
        <strain evidence="5 6">MMS16-CNU450</strain>
    </source>
</reference>
<dbReference type="GO" id="GO:0005829">
    <property type="term" value="C:cytosol"/>
    <property type="evidence" value="ECO:0007669"/>
    <property type="project" value="TreeGrafter"/>
</dbReference>